<dbReference type="AlphaFoldDB" id="A0ABD1PXI1"/>
<dbReference type="Proteomes" id="UP001604277">
    <property type="component" value="Unassembled WGS sequence"/>
</dbReference>
<organism evidence="1 2">
    <name type="scientific">Forsythia ovata</name>
    <dbReference type="NCBI Taxonomy" id="205694"/>
    <lineage>
        <taxon>Eukaryota</taxon>
        <taxon>Viridiplantae</taxon>
        <taxon>Streptophyta</taxon>
        <taxon>Embryophyta</taxon>
        <taxon>Tracheophyta</taxon>
        <taxon>Spermatophyta</taxon>
        <taxon>Magnoliopsida</taxon>
        <taxon>eudicotyledons</taxon>
        <taxon>Gunneridae</taxon>
        <taxon>Pentapetalae</taxon>
        <taxon>asterids</taxon>
        <taxon>lamiids</taxon>
        <taxon>Lamiales</taxon>
        <taxon>Oleaceae</taxon>
        <taxon>Forsythieae</taxon>
        <taxon>Forsythia</taxon>
    </lineage>
</organism>
<proteinExistence type="predicted"/>
<dbReference type="InterPro" id="IPR021899">
    <property type="entry name" value="DUF3511"/>
</dbReference>
<dbReference type="PANTHER" id="PTHR33193">
    <property type="entry name" value="DOMAIN PROTEIN, PUTATIVE (DUF3511)-RELATED"/>
    <property type="match status" value="1"/>
</dbReference>
<gene>
    <name evidence="1" type="ORF">Fot_50226</name>
</gene>
<evidence type="ECO:0000313" key="1">
    <source>
        <dbReference type="EMBL" id="KAL2468650.1"/>
    </source>
</evidence>
<dbReference type="Pfam" id="PF12023">
    <property type="entry name" value="DUF3511"/>
    <property type="match status" value="1"/>
</dbReference>
<protein>
    <submittedName>
        <fullName evidence="1">Uncharacterized protein</fullName>
    </submittedName>
</protein>
<dbReference type="PANTHER" id="PTHR33193:SF13">
    <property type="entry name" value="EXPRESSED PROTEIN"/>
    <property type="match status" value="1"/>
</dbReference>
<name>A0ABD1PXI1_9LAMI</name>
<evidence type="ECO:0000313" key="2">
    <source>
        <dbReference type="Proteomes" id="UP001604277"/>
    </source>
</evidence>
<dbReference type="EMBL" id="JBFOLJ010000016">
    <property type="protein sequence ID" value="KAL2468650.1"/>
    <property type="molecule type" value="Genomic_DNA"/>
</dbReference>
<sequence length="109" mass="12527">MGDCTLTRRKCTSDGQRVGVINGKTYGAIDLYIQKSNPPRSSIPPTTCKDVNLRPTVPKPQPWYSDRELKRRKRIATYKYYSVEGKVKSSFRKSIRWIKNTCSKIAHGF</sequence>
<reference evidence="2" key="1">
    <citation type="submission" date="2024-07" db="EMBL/GenBank/DDBJ databases">
        <title>Two chromosome-level genome assemblies of Korean endemic species Abeliophyllum distichum and Forsythia ovata (Oleaceae).</title>
        <authorList>
            <person name="Jang H."/>
        </authorList>
    </citation>
    <scope>NUCLEOTIDE SEQUENCE [LARGE SCALE GENOMIC DNA]</scope>
</reference>
<keyword evidence="2" id="KW-1185">Reference proteome</keyword>
<accession>A0ABD1PXI1</accession>
<comment type="caution">
    <text evidence="1">The sequence shown here is derived from an EMBL/GenBank/DDBJ whole genome shotgun (WGS) entry which is preliminary data.</text>
</comment>